<accession>A0AAX6G4X9</accession>
<feature type="region of interest" description="Disordered" evidence="1">
    <location>
        <begin position="1"/>
        <end position="22"/>
    </location>
</feature>
<feature type="transmembrane region" description="Helical" evidence="2">
    <location>
        <begin position="40"/>
        <end position="57"/>
    </location>
</feature>
<evidence type="ECO:0000313" key="3">
    <source>
        <dbReference type="EMBL" id="KAJ6823816.1"/>
    </source>
</evidence>
<evidence type="ECO:0000256" key="1">
    <source>
        <dbReference type="SAM" id="MobiDB-lite"/>
    </source>
</evidence>
<evidence type="ECO:0000313" key="4">
    <source>
        <dbReference type="Proteomes" id="UP001140949"/>
    </source>
</evidence>
<keyword evidence="2" id="KW-1133">Transmembrane helix</keyword>
<reference evidence="3" key="1">
    <citation type="journal article" date="2023" name="GigaByte">
        <title>Genome assembly of the bearded iris, Iris pallida Lam.</title>
        <authorList>
            <person name="Bruccoleri R.E."/>
            <person name="Oakeley E.J."/>
            <person name="Faust A.M.E."/>
            <person name="Altorfer M."/>
            <person name="Dessus-Babus S."/>
            <person name="Burckhardt D."/>
            <person name="Oertli M."/>
            <person name="Naumann U."/>
            <person name="Petersen F."/>
            <person name="Wong J."/>
        </authorList>
    </citation>
    <scope>NUCLEOTIDE SEQUENCE</scope>
    <source>
        <strain evidence="3">GSM-AAB239-AS_SAM_17_03QT</strain>
    </source>
</reference>
<evidence type="ECO:0000256" key="2">
    <source>
        <dbReference type="SAM" id="Phobius"/>
    </source>
</evidence>
<sequence length="78" mass="7950">MGSCGGARSPASGCGGSEPARGARRRRVAAEKAAGPGVRVLSFFSSLLVFVVVVRVGDDFCGDGRGKGRGCKLVVMYS</sequence>
<protein>
    <submittedName>
        <fullName evidence="3">Extensin</fullName>
    </submittedName>
</protein>
<dbReference type="EMBL" id="JANAVB010022597">
    <property type="protein sequence ID" value="KAJ6823816.1"/>
    <property type="molecule type" value="Genomic_DNA"/>
</dbReference>
<reference evidence="3" key="2">
    <citation type="submission" date="2023-04" db="EMBL/GenBank/DDBJ databases">
        <authorList>
            <person name="Bruccoleri R.E."/>
            <person name="Oakeley E.J."/>
            <person name="Faust A.-M."/>
            <person name="Dessus-Babus S."/>
            <person name="Altorfer M."/>
            <person name="Burckhardt D."/>
            <person name="Oertli M."/>
            <person name="Naumann U."/>
            <person name="Petersen F."/>
            <person name="Wong J."/>
        </authorList>
    </citation>
    <scope>NUCLEOTIDE SEQUENCE</scope>
    <source>
        <strain evidence="3">GSM-AAB239-AS_SAM_17_03QT</strain>
        <tissue evidence="3">Leaf</tissue>
    </source>
</reference>
<comment type="caution">
    <text evidence="3">The sequence shown here is derived from an EMBL/GenBank/DDBJ whole genome shotgun (WGS) entry which is preliminary data.</text>
</comment>
<gene>
    <name evidence="3" type="ORF">M6B38_129120</name>
</gene>
<dbReference type="AlphaFoldDB" id="A0AAX6G4X9"/>
<keyword evidence="2" id="KW-0472">Membrane</keyword>
<organism evidence="3 4">
    <name type="scientific">Iris pallida</name>
    <name type="common">Sweet iris</name>
    <dbReference type="NCBI Taxonomy" id="29817"/>
    <lineage>
        <taxon>Eukaryota</taxon>
        <taxon>Viridiplantae</taxon>
        <taxon>Streptophyta</taxon>
        <taxon>Embryophyta</taxon>
        <taxon>Tracheophyta</taxon>
        <taxon>Spermatophyta</taxon>
        <taxon>Magnoliopsida</taxon>
        <taxon>Liliopsida</taxon>
        <taxon>Asparagales</taxon>
        <taxon>Iridaceae</taxon>
        <taxon>Iridoideae</taxon>
        <taxon>Irideae</taxon>
        <taxon>Iris</taxon>
    </lineage>
</organism>
<dbReference type="Proteomes" id="UP001140949">
    <property type="component" value="Unassembled WGS sequence"/>
</dbReference>
<keyword evidence="2" id="KW-0812">Transmembrane</keyword>
<proteinExistence type="predicted"/>
<name>A0AAX6G4X9_IRIPA</name>
<keyword evidence="4" id="KW-1185">Reference proteome</keyword>